<comment type="caution">
    <text evidence="1">The sequence shown here is derived from an EMBL/GenBank/DDBJ whole genome shotgun (WGS) entry which is preliminary data.</text>
</comment>
<evidence type="ECO:0000313" key="2">
    <source>
        <dbReference type="Proteomes" id="UP000216024"/>
    </source>
</evidence>
<keyword evidence="2" id="KW-1185">Reference proteome</keyword>
<dbReference type="AlphaFoldDB" id="A0A267MJH2"/>
<protein>
    <submittedName>
        <fullName evidence="1">Uncharacterized protein</fullName>
    </submittedName>
</protein>
<dbReference type="EMBL" id="NIBG01000010">
    <property type="protein sequence ID" value="PAB58930.1"/>
    <property type="molecule type" value="Genomic_DNA"/>
</dbReference>
<organism evidence="1 2">
    <name type="scientific">Anaeromicrobium sediminis</name>
    <dbReference type="NCBI Taxonomy" id="1478221"/>
    <lineage>
        <taxon>Bacteria</taxon>
        <taxon>Bacillati</taxon>
        <taxon>Bacillota</taxon>
        <taxon>Clostridia</taxon>
        <taxon>Peptostreptococcales</taxon>
        <taxon>Thermotaleaceae</taxon>
        <taxon>Anaeromicrobium</taxon>
    </lineage>
</organism>
<proteinExistence type="predicted"/>
<name>A0A267MJH2_9FIRM</name>
<gene>
    <name evidence="1" type="ORF">CCE28_12155</name>
</gene>
<sequence>MKLIIIIIIVAIVNFLQSSLNRPKRNRVNRRDLNKKPHKEVKNTKGLGKYIKIDEMIKPYLDPDEEDNLVEEVSEIVEDKIDTVKVEKPRDVEVKPYNIKKKKHKSKLSMEKKNIAQGIIWNEILNKPKSLRK</sequence>
<accession>A0A267MJH2</accession>
<dbReference type="Proteomes" id="UP000216024">
    <property type="component" value="Unassembled WGS sequence"/>
</dbReference>
<evidence type="ECO:0000313" key="1">
    <source>
        <dbReference type="EMBL" id="PAB58930.1"/>
    </source>
</evidence>
<reference evidence="1 2" key="1">
    <citation type="submission" date="2017-06" db="EMBL/GenBank/DDBJ databases">
        <title>Draft genome sequence of anaerobic fermentative bacterium Anaeromicrobium sediminis DY2726D isolated from West Pacific Ocean sediments.</title>
        <authorList>
            <person name="Zeng X."/>
        </authorList>
    </citation>
    <scope>NUCLEOTIDE SEQUENCE [LARGE SCALE GENOMIC DNA]</scope>
    <source>
        <strain evidence="1 2">DY2726D</strain>
    </source>
</reference>
<dbReference type="RefSeq" id="WP_095133996.1">
    <property type="nucleotide sequence ID" value="NZ_NIBG01000010.1"/>
</dbReference>